<evidence type="ECO:0000313" key="2">
    <source>
        <dbReference type="EMBL" id="GGI45241.1"/>
    </source>
</evidence>
<keyword evidence="3" id="KW-1185">Reference proteome</keyword>
<feature type="compositionally biased region" description="Polar residues" evidence="1">
    <location>
        <begin position="1"/>
        <end position="13"/>
    </location>
</feature>
<comment type="caution">
    <text evidence="2">The sequence shown here is derived from an EMBL/GenBank/DDBJ whole genome shotgun (WGS) entry which is preliminary data.</text>
</comment>
<protein>
    <submittedName>
        <fullName evidence="2">Uncharacterized protein</fullName>
    </submittedName>
</protein>
<evidence type="ECO:0000313" key="3">
    <source>
        <dbReference type="Proteomes" id="UP000615455"/>
    </source>
</evidence>
<dbReference type="RefSeq" id="WP_189008713.1">
    <property type="nucleotide sequence ID" value="NZ_BMHE01000003.1"/>
</dbReference>
<feature type="region of interest" description="Disordered" evidence="1">
    <location>
        <begin position="1"/>
        <end position="29"/>
    </location>
</feature>
<accession>A0ABQ2BSM8</accession>
<dbReference type="Proteomes" id="UP000615455">
    <property type="component" value="Unassembled WGS sequence"/>
</dbReference>
<reference evidence="3" key="1">
    <citation type="journal article" date="2019" name="Int. J. Syst. Evol. Microbiol.">
        <title>The Global Catalogue of Microorganisms (GCM) 10K type strain sequencing project: providing services to taxonomists for standard genome sequencing and annotation.</title>
        <authorList>
            <consortium name="The Broad Institute Genomics Platform"/>
            <consortium name="The Broad Institute Genome Sequencing Center for Infectious Disease"/>
            <person name="Wu L."/>
            <person name="Ma J."/>
        </authorList>
    </citation>
    <scope>NUCLEOTIDE SEQUENCE [LARGE SCALE GENOMIC DNA]</scope>
    <source>
        <strain evidence="3">CGMCC 1.15043</strain>
    </source>
</reference>
<evidence type="ECO:0000256" key="1">
    <source>
        <dbReference type="SAM" id="MobiDB-lite"/>
    </source>
</evidence>
<dbReference type="EMBL" id="BMHE01000003">
    <property type="protein sequence ID" value="GGI45241.1"/>
    <property type="molecule type" value="Genomic_DNA"/>
</dbReference>
<name>A0ABQ2BSM8_9BACL</name>
<organism evidence="2 3">
    <name type="scientific">Paenibacillus marchantiophytorum</name>
    <dbReference type="NCBI Taxonomy" id="1619310"/>
    <lineage>
        <taxon>Bacteria</taxon>
        <taxon>Bacillati</taxon>
        <taxon>Bacillota</taxon>
        <taxon>Bacilli</taxon>
        <taxon>Bacillales</taxon>
        <taxon>Paenibacillaceae</taxon>
        <taxon>Paenibacillus</taxon>
    </lineage>
</organism>
<gene>
    <name evidence="2" type="ORF">GCM10008018_11110</name>
</gene>
<proteinExistence type="predicted"/>
<sequence length="59" mass="6803">MTTYNAGNKQGITNEFEPAHPSDVSQAEDSVDAHRFEMTDFTENTFYRFVSWVLKGQQE</sequence>